<dbReference type="GO" id="GO:0006355">
    <property type="term" value="P:regulation of DNA-templated transcription"/>
    <property type="evidence" value="ECO:0007669"/>
    <property type="project" value="InterPro"/>
</dbReference>
<accession>A0A8B7VYG1</accession>
<dbReference type="RefSeq" id="XP_020036648.1">
    <property type="nucleotide sequence ID" value="XM_020181059.1"/>
</dbReference>
<protein>
    <submittedName>
        <fullName evidence="2">Zinc finger protein 124-like</fullName>
    </submittedName>
</protein>
<dbReference type="KEGG" id="ccan:109697445"/>
<proteinExistence type="predicted"/>
<evidence type="ECO:0000259" key="1">
    <source>
        <dbReference type="PROSITE" id="PS50805"/>
    </source>
</evidence>
<dbReference type="AlphaFoldDB" id="A0A8B7VYG1"/>
<dbReference type="SUPFAM" id="SSF109640">
    <property type="entry name" value="KRAB domain (Kruppel-associated box)"/>
    <property type="match status" value="1"/>
</dbReference>
<gene>
    <name evidence="2" type="primary">LOC109697445</name>
</gene>
<dbReference type="InterPro" id="IPR050169">
    <property type="entry name" value="Krueppel_C2H2_ZnF"/>
</dbReference>
<dbReference type="InterPro" id="IPR036051">
    <property type="entry name" value="KRAB_dom_sf"/>
</dbReference>
<dbReference type="PANTHER" id="PTHR23232">
    <property type="entry name" value="KRAB DOMAIN C2H2 ZINC FINGER"/>
    <property type="match status" value="1"/>
</dbReference>
<evidence type="ECO:0000313" key="2">
    <source>
        <dbReference type="RefSeq" id="XP_020036648.1"/>
    </source>
</evidence>
<dbReference type="Pfam" id="PF01352">
    <property type="entry name" value="KRAB"/>
    <property type="match status" value="1"/>
</dbReference>
<dbReference type="PANTHER" id="PTHR23232:SF168">
    <property type="entry name" value="KRAB DOMAIN-CONTAINING PROTEIN"/>
    <property type="match status" value="1"/>
</dbReference>
<dbReference type="CDD" id="cd07765">
    <property type="entry name" value="KRAB_A-box"/>
    <property type="match status" value="1"/>
</dbReference>
<dbReference type="OrthoDB" id="9585558at2759"/>
<name>A0A8B7VYG1_CASCN</name>
<dbReference type="InterPro" id="IPR001909">
    <property type="entry name" value="KRAB"/>
</dbReference>
<dbReference type="Gene3D" id="6.10.140.140">
    <property type="match status" value="1"/>
</dbReference>
<organism evidence="2">
    <name type="scientific">Castor canadensis</name>
    <name type="common">American beaver</name>
    <dbReference type="NCBI Taxonomy" id="51338"/>
    <lineage>
        <taxon>Eukaryota</taxon>
        <taxon>Metazoa</taxon>
        <taxon>Chordata</taxon>
        <taxon>Craniata</taxon>
        <taxon>Vertebrata</taxon>
        <taxon>Euteleostomi</taxon>
        <taxon>Mammalia</taxon>
        <taxon>Eutheria</taxon>
        <taxon>Euarchontoglires</taxon>
        <taxon>Glires</taxon>
        <taxon>Rodentia</taxon>
        <taxon>Castorimorpha</taxon>
        <taxon>Castoridae</taxon>
        <taxon>Castor</taxon>
    </lineage>
</organism>
<feature type="domain" description="KRAB" evidence="1">
    <location>
        <begin position="5"/>
        <end position="70"/>
    </location>
</feature>
<dbReference type="PROSITE" id="PS50805">
    <property type="entry name" value="KRAB"/>
    <property type="match status" value="1"/>
</dbReference>
<sequence length="70" mass="8159">MTNSVALEDVAIHFTQEEWDLLDLSQKNLYKDVMQEVFRNLTSIGKNDNISFLNPVNRLVFWSSAWNVGR</sequence>
<reference evidence="2" key="1">
    <citation type="submission" date="2025-08" db="UniProtKB">
        <authorList>
            <consortium name="RefSeq"/>
        </authorList>
    </citation>
    <scope>IDENTIFICATION</scope>
    <source>
        <tissue evidence="2">Leukocyte</tissue>
    </source>
</reference>
<dbReference type="SMART" id="SM00349">
    <property type="entry name" value="KRAB"/>
    <property type="match status" value="1"/>
</dbReference>